<dbReference type="PROSITE" id="PS50089">
    <property type="entry name" value="ZF_RING_2"/>
    <property type="match status" value="1"/>
</dbReference>
<dbReference type="PROSITE" id="PS00518">
    <property type="entry name" value="ZF_RING_1"/>
    <property type="match status" value="1"/>
</dbReference>
<dbReference type="SUPFAM" id="SSF57850">
    <property type="entry name" value="RING/U-box"/>
    <property type="match status" value="1"/>
</dbReference>
<name>A0A6C0H303_9ZZZZ</name>
<reference evidence="5" key="1">
    <citation type="journal article" date="2020" name="Nature">
        <title>Giant virus diversity and host interactions through global metagenomics.</title>
        <authorList>
            <person name="Schulz F."/>
            <person name="Roux S."/>
            <person name="Paez-Espino D."/>
            <person name="Jungbluth S."/>
            <person name="Walsh D.A."/>
            <person name="Denef V.J."/>
            <person name="McMahon K.D."/>
            <person name="Konstantinidis K.T."/>
            <person name="Eloe-Fadrosh E.A."/>
            <person name="Kyrpides N.C."/>
            <person name="Woyke T."/>
        </authorList>
    </citation>
    <scope>NUCLEOTIDE SEQUENCE</scope>
    <source>
        <strain evidence="5">GVMAG-M-3300023179-59</strain>
    </source>
</reference>
<evidence type="ECO:0000313" key="5">
    <source>
        <dbReference type="EMBL" id="QHT74423.1"/>
    </source>
</evidence>
<evidence type="ECO:0000256" key="2">
    <source>
        <dbReference type="ARBA" id="ARBA00022771"/>
    </source>
</evidence>
<dbReference type="InterPro" id="IPR013083">
    <property type="entry name" value="Znf_RING/FYVE/PHD"/>
</dbReference>
<dbReference type="Pfam" id="PF00097">
    <property type="entry name" value="zf-C3HC4"/>
    <property type="match status" value="1"/>
</dbReference>
<dbReference type="InterPro" id="IPR047134">
    <property type="entry name" value="RNF4"/>
</dbReference>
<evidence type="ECO:0000259" key="4">
    <source>
        <dbReference type="PROSITE" id="PS50089"/>
    </source>
</evidence>
<keyword evidence="3" id="KW-0862">Zinc</keyword>
<organism evidence="5">
    <name type="scientific">viral metagenome</name>
    <dbReference type="NCBI Taxonomy" id="1070528"/>
    <lineage>
        <taxon>unclassified sequences</taxon>
        <taxon>metagenomes</taxon>
        <taxon>organismal metagenomes</taxon>
    </lineage>
</organism>
<dbReference type="PANTHER" id="PTHR23041:SF78">
    <property type="entry name" value="E3 UBIQUITIN-PROTEIN LIGASE RNF4"/>
    <property type="match status" value="1"/>
</dbReference>
<keyword evidence="1" id="KW-0479">Metal-binding</keyword>
<dbReference type="Gene3D" id="3.30.40.10">
    <property type="entry name" value="Zinc/RING finger domain, C3HC4 (zinc finger)"/>
    <property type="match status" value="1"/>
</dbReference>
<sequence>MNTTIIGFIRVNQIGIQTLIREIVNWCMTQPNIYNSVNTLLYQQQLQSRYEEVFLAATMLMVEFTINYGEDYQSGQWFGDFIHGIMAANSMADLNKVFSILQVANEFADMSLEYRAENEITPVFIQDTMPDNLLECPICYNDYSYIDILRTECRHEFCKTCLFRCIETKVVDKKVCCPLCRDEINKVYTYSAENMDDLNLKNEDELLNFEITEMMYADRDYTEYNDTDSVS</sequence>
<keyword evidence="2" id="KW-0863">Zinc-finger</keyword>
<dbReference type="InterPro" id="IPR001841">
    <property type="entry name" value="Znf_RING"/>
</dbReference>
<dbReference type="EMBL" id="MN739849">
    <property type="protein sequence ID" value="QHT74423.1"/>
    <property type="molecule type" value="Genomic_DNA"/>
</dbReference>
<dbReference type="SMART" id="SM00184">
    <property type="entry name" value="RING"/>
    <property type="match status" value="1"/>
</dbReference>
<dbReference type="GO" id="GO:0008270">
    <property type="term" value="F:zinc ion binding"/>
    <property type="evidence" value="ECO:0007669"/>
    <property type="project" value="UniProtKB-KW"/>
</dbReference>
<dbReference type="InterPro" id="IPR018957">
    <property type="entry name" value="Znf_C3HC4_RING-type"/>
</dbReference>
<evidence type="ECO:0000256" key="1">
    <source>
        <dbReference type="ARBA" id="ARBA00022723"/>
    </source>
</evidence>
<feature type="domain" description="RING-type" evidence="4">
    <location>
        <begin position="136"/>
        <end position="181"/>
    </location>
</feature>
<dbReference type="AlphaFoldDB" id="A0A6C0H303"/>
<evidence type="ECO:0000256" key="3">
    <source>
        <dbReference type="ARBA" id="ARBA00022833"/>
    </source>
</evidence>
<accession>A0A6C0H303</accession>
<dbReference type="PANTHER" id="PTHR23041">
    <property type="entry name" value="RING FINGER DOMAIN-CONTAINING"/>
    <property type="match status" value="1"/>
</dbReference>
<protein>
    <recommendedName>
        <fullName evidence="4">RING-type domain-containing protein</fullName>
    </recommendedName>
</protein>
<dbReference type="InterPro" id="IPR017907">
    <property type="entry name" value="Znf_RING_CS"/>
</dbReference>
<proteinExistence type="predicted"/>